<dbReference type="AlphaFoldDB" id="A0A1S1RNW4"/>
<dbReference type="GO" id="GO:0005829">
    <property type="term" value="C:cytosol"/>
    <property type="evidence" value="ECO:0007669"/>
    <property type="project" value="TreeGrafter"/>
</dbReference>
<dbReference type="GO" id="GO:0070967">
    <property type="term" value="F:coenzyme F420 binding"/>
    <property type="evidence" value="ECO:0007669"/>
    <property type="project" value="TreeGrafter"/>
</dbReference>
<keyword evidence="3" id="KW-1185">Reference proteome</keyword>
<evidence type="ECO:0000313" key="3">
    <source>
        <dbReference type="Proteomes" id="UP000179627"/>
    </source>
</evidence>
<dbReference type="GO" id="GO:0016627">
    <property type="term" value="F:oxidoreductase activity, acting on the CH-CH group of donors"/>
    <property type="evidence" value="ECO:0007669"/>
    <property type="project" value="TreeGrafter"/>
</dbReference>
<keyword evidence="1" id="KW-0560">Oxidoreductase</keyword>
<reference evidence="3" key="1">
    <citation type="submission" date="2016-07" db="EMBL/GenBank/DDBJ databases">
        <title>Sequence Frankia sp. strain CcI1.17.</title>
        <authorList>
            <person name="Ghodhbane-Gtari F."/>
            <person name="Swanson E."/>
            <person name="Gueddou A."/>
            <person name="Morris K."/>
            <person name="Hezbri K."/>
            <person name="Ktari A."/>
            <person name="Nouioui I."/>
            <person name="Abebe-Akele F."/>
            <person name="Simpson S."/>
            <person name="Thomas K."/>
            <person name="Gtari M."/>
            <person name="Tisa L.S."/>
            <person name="Hurst S."/>
        </authorList>
    </citation>
    <scope>NUCLEOTIDE SEQUENCE [LARGE SCALE GENOMIC DNA]</scope>
    <source>
        <strain evidence="3">Cc1.17</strain>
    </source>
</reference>
<evidence type="ECO:0000256" key="1">
    <source>
        <dbReference type="ARBA" id="ARBA00023002"/>
    </source>
</evidence>
<evidence type="ECO:0000313" key="2">
    <source>
        <dbReference type="EMBL" id="OHV46484.1"/>
    </source>
</evidence>
<dbReference type="InterPro" id="IPR012349">
    <property type="entry name" value="Split_barrel_FMN-bd"/>
</dbReference>
<dbReference type="EMBL" id="MBLM01000002">
    <property type="protein sequence ID" value="OHV46484.1"/>
    <property type="molecule type" value="Genomic_DNA"/>
</dbReference>
<dbReference type="PANTHER" id="PTHR35176">
    <property type="entry name" value="HEME OXYGENASE HI_0854-RELATED"/>
    <property type="match status" value="1"/>
</dbReference>
<dbReference type="InterPro" id="IPR052019">
    <property type="entry name" value="F420H2_bilvrd_red/Heme_oxyg"/>
</dbReference>
<name>A0A1S1RNW4_9ACTN</name>
<gene>
    <name evidence="2" type="ORF">CC117_00320</name>
</gene>
<dbReference type="SUPFAM" id="SSF50475">
    <property type="entry name" value="FMN-binding split barrel"/>
    <property type="match status" value="1"/>
</dbReference>
<accession>A0A1S1RNW4</accession>
<comment type="caution">
    <text evidence="2">The sequence shown here is derived from an EMBL/GenBank/DDBJ whole genome shotgun (WGS) entry which is preliminary data.</text>
</comment>
<sequence length="176" mass="18753">MDLRGRGPAFLEFWRERHLCSLTTVRPDGTAHVVPVGVTLEPAVGLARVITMRGSRKVALVAARGAFDPTGPSAEPGPRSAETDPEGIGIDSELSVIVNGGAGVDGPPRRRGGARVAVCQIDGGRWSTLEGLAVVRDEPAAVAEAERRYAERYRTPRVNPQRVVLEISVTRVLGTL</sequence>
<protein>
    <submittedName>
        <fullName evidence="2">Pyridoxamine 5'-phosphate oxidase</fullName>
    </submittedName>
</protein>
<organism evidence="2 3">
    <name type="scientific">Parafrankia colletiae</name>
    <dbReference type="NCBI Taxonomy" id="573497"/>
    <lineage>
        <taxon>Bacteria</taxon>
        <taxon>Bacillati</taxon>
        <taxon>Actinomycetota</taxon>
        <taxon>Actinomycetes</taxon>
        <taxon>Frankiales</taxon>
        <taxon>Frankiaceae</taxon>
        <taxon>Parafrankia</taxon>
    </lineage>
</organism>
<dbReference type="PANTHER" id="PTHR35176:SF1">
    <property type="entry name" value="F420H(2)-DEPENDENT BILIVERDIN REDUCTASE"/>
    <property type="match status" value="1"/>
</dbReference>
<dbReference type="OrthoDB" id="4551790at2"/>
<dbReference type="Proteomes" id="UP000179627">
    <property type="component" value="Unassembled WGS sequence"/>
</dbReference>
<dbReference type="Gene3D" id="2.30.110.10">
    <property type="entry name" value="Electron Transport, Fmn-binding Protein, Chain A"/>
    <property type="match status" value="1"/>
</dbReference>
<proteinExistence type="predicted"/>